<proteinExistence type="predicted"/>
<protein>
    <recommendedName>
        <fullName evidence="3">Secreted protein</fullName>
    </recommendedName>
</protein>
<name>A0ABW5SER1_9FLAO</name>
<dbReference type="RefSeq" id="WP_379045806.1">
    <property type="nucleotide sequence ID" value="NZ_JBHULZ010000026.1"/>
</dbReference>
<accession>A0ABW5SER1</accession>
<evidence type="ECO:0000313" key="2">
    <source>
        <dbReference type="Proteomes" id="UP001597357"/>
    </source>
</evidence>
<reference evidence="2" key="1">
    <citation type="journal article" date="2019" name="Int. J. Syst. Evol. Microbiol.">
        <title>The Global Catalogue of Microorganisms (GCM) 10K type strain sequencing project: providing services to taxonomists for standard genome sequencing and annotation.</title>
        <authorList>
            <consortium name="The Broad Institute Genomics Platform"/>
            <consortium name="The Broad Institute Genome Sequencing Center for Infectious Disease"/>
            <person name="Wu L."/>
            <person name="Ma J."/>
        </authorList>
    </citation>
    <scope>NUCLEOTIDE SEQUENCE [LARGE SCALE GENOMIC DNA]</scope>
    <source>
        <strain evidence="2">KCTC 42255</strain>
    </source>
</reference>
<organism evidence="1 2">
    <name type="scientific">Mesonia sediminis</name>
    <dbReference type="NCBI Taxonomy" id="1703946"/>
    <lineage>
        <taxon>Bacteria</taxon>
        <taxon>Pseudomonadati</taxon>
        <taxon>Bacteroidota</taxon>
        <taxon>Flavobacteriia</taxon>
        <taxon>Flavobacteriales</taxon>
        <taxon>Flavobacteriaceae</taxon>
        <taxon>Mesonia</taxon>
    </lineage>
</organism>
<sequence>MKNCISIIIFILFVKCTFAQAVSKSLFLVVDRRIDSIIQENGNSNVKIKYYHVNKRKNWNLSLYHNHISNSVYNNYKYSLPKEMITELKRKGNLEDIQLFMAKLNDFTIKELGQFFSKHYSYYYEYLEKNRKKTFKRYNIFIVFKADLDKTFVPCYEVALLKSRIEVQ</sequence>
<dbReference type="Proteomes" id="UP001597357">
    <property type="component" value="Unassembled WGS sequence"/>
</dbReference>
<evidence type="ECO:0000313" key="1">
    <source>
        <dbReference type="EMBL" id="MFD2697619.1"/>
    </source>
</evidence>
<gene>
    <name evidence="1" type="ORF">ACFSQ0_06410</name>
</gene>
<evidence type="ECO:0008006" key="3">
    <source>
        <dbReference type="Google" id="ProtNLM"/>
    </source>
</evidence>
<dbReference type="EMBL" id="JBHULZ010000026">
    <property type="protein sequence ID" value="MFD2697619.1"/>
    <property type="molecule type" value="Genomic_DNA"/>
</dbReference>
<keyword evidence="2" id="KW-1185">Reference proteome</keyword>
<comment type="caution">
    <text evidence="1">The sequence shown here is derived from an EMBL/GenBank/DDBJ whole genome shotgun (WGS) entry which is preliminary data.</text>
</comment>